<dbReference type="AlphaFoldDB" id="A0A1H0NTP4"/>
<feature type="region of interest" description="Disordered" evidence="1">
    <location>
        <begin position="113"/>
        <end position="144"/>
    </location>
</feature>
<evidence type="ECO:0000313" key="4">
    <source>
        <dbReference type="Proteomes" id="UP000199159"/>
    </source>
</evidence>
<evidence type="ECO:0000313" key="3">
    <source>
        <dbReference type="EMBL" id="SDO96043.1"/>
    </source>
</evidence>
<feature type="transmembrane region" description="Helical" evidence="2">
    <location>
        <begin position="12"/>
        <end position="32"/>
    </location>
</feature>
<protein>
    <submittedName>
        <fullName evidence="3">Type IV pilus assembly protein PilO</fullName>
    </submittedName>
</protein>
<evidence type="ECO:0000256" key="2">
    <source>
        <dbReference type="SAM" id="Phobius"/>
    </source>
</evidence>
<keyword evidence="2" id="KW-0812">Transmembrane</keyword>
<reference evidence="4" key="1">
    <citation type="submission" date="2016-10" db="EMBL/GenBank/DDBJ databases">
        <authorList>
            <person name="Varghese N."/>
            <person name="Submissions S."/>
        </authorList>
    </citation>
    <scope>NUCLEOTIDE SEQUENCE [LARGE SCALE GENOMIC DNA]</scope>
    <source>
        <strain evidence="4">IBRC-M10078</strain>
    </source>
</reference>
<gene>
    <name evidence="3" type="ORF">SAMN05216565_10115</name>
</gene>
<keyword evidence="2" id="KW-1133">Transmembrane helix</keyword>
<sequence>MTLRFTKKHIITLIFSMVIIVGATYLTSILLIDPIELEIDRLESNVVMQEKLIDTLKQKQSNADTPVVSSTEIQKKIPVIPLVEQLILDIEQAEAVSNSEIVNLAFSEADFSLPAPVEPNQTTATTEQAEATTEEQPQNNETTTEVVEEQVEVFDPTIVEGLKQVTVTIAIKSPGYYELEKFLSLIEHQTRIAKVDSLNFTGKSEVVSVAQEDIDEPLTYTVTLSTFYMPAYPELAVEAPKVNYPDPSEKKNPLFVNTSEEDE</sequence>
<dbReference type="OrthoDB" id="2427034at2"/>
<feature type="compositionally biased region" description="Low complexity" evidence="1">
    <location>
        <begin position="121"/>
        <end position="144"/>
    </location>
</feature>
<dbReference type="STRING" id="930152.SAMN05216565_10115"/>
<proteinExistence type="predicted"/>
<accession>A0A1H0NTP4</accession>
<dbReference type="Proteomes" id="UP000199159">
    <property type="component" value="Unassembled WGS sequence"/>
</dbReference>
<keyword evidence="4" id="KW-1185">Reference proteome</keyword>
<dbReference type="Gene3D" id="3.30.70.60">
    <property type="match status" value="1"/>
</dbReference>
<evidence type="ECO:0000256" key="1">
    <source>
        <dbReference type="SAM" id="MobiDB-lite"/>
    </source>
</evidence>
<dbReference type="EMBL" id="FNJU01000001">
    <property type="protein sequence ID" value="SDO96043.1"/>
    <property type="molecule type" value="Genomic_DNA"/>
</dbReference>
<name>A0A1H0NTP4_9BACI</name>
<organism evidence="3 4">
    <name type="scientific">Litchfieldia salsa</name>
    <dbReference type="NCBI Taxonomy" id="930152"/>
    <lineage>
        <taxon>Bacteria</taxon>
        <taxon>Bacillati</taxon>
        <taxon>Bacillota</taxon>
        <taxon>Bacilli</taxon>
        <taxon>Bacillales</taxon>
        <taxon>Bacillaceae</taxon>
        <taxon>Litchfieldia</taxon>
    </lineage>
</organism>
<keyword evidence="2" id="KW-0472">Membrane</keyword>
<dbReference type="RefSeq" id="WP_090848944.1">
    <property type="nucleotide sequence ID" value="NZ_FNJU01000001.1"/>
</dbReference>
<feature type="region of interest" description="Disordered" evidence="1">
    <location>
        <begin position="241"/>
        <end position="263"/>
    </location>
</feature>
<dbReference type="InterPro" id="IPR014717">
    <property type="entry name" value="Transl_elong_EF1B/ribsomal_bS6"/>
</dbReference>